<evidence type="ECO:0000256" key="7">
    <source>
        <dbReference type="ARBA" id="ARBA00038089"/>
    </source>
</evidence>
<feature type="domain" description="C2H2-type" evidence="11">
    <location>
        <begin position="5"/>
        <end position="32"/>
    </location>
</feature>
<feature type="region of interest" description="Disordered" evidence="10">
    <location>
        <begin position="655"/>
        <end position="678"/>
    </location>
</feature>
<dbReference type="InterPro" id="IPR013087">
    <property type="entry name" value="Znf_C2H2_type"/>
</dbReference>
<dbReference type="SMART" id="SM00355">
    <property type="entry name" value="ZnF_C2H2"/>
    <property type="match status" value="2"/>
</dbReference>
<evidence type="ECO:0000313" key="13">
    <source>
        <dbReference type="Proteomes" id="UP001201980"/>
    </source>
</evidence>
<dbReference type="InterPro" id="IPR036236">
    <property type="entry name" value="Znf_C2H2_sf"/>
</dbReference>
<keyword evidence="6" id="KW-0539">Nucleus</keyword>
<protein>
    <recommendedName>
        <fullName evidence="8">pH-response transcription factor pacC/RIM101</fullName>
    </recommendedName>
</protein>
<dbReference type="InterPro" id="IPR007219">
    <property type="entry name" value="XnlR_reg_dom"/>
</dbReference>
<keyword evidence="5" id="KW-0862">Zinc</keyword>
<dbReference type="GO" id="GO:0000981">
    <property type="term" value="F:DNA-binding transcription factor activity, RNA polymerase II-specific"/>
    <property type="evidence" value="ECO:0007669"/>
    <property type="project" value="InterPro"/>
</dbReference>
<keyword evidence="2" id="KW-0479">Metal-binding</keyword>
<evidence type="ECO:0000256" key="8">
    <source>
        <dbReference type="ARBA" id="ARBA00039490"/>
    </source>
</evidence>
<evidence type="ECO:0000256" key="2">
    <source>
        <dbReference type="ARBA" id="ARBA00022723"/>
    </source>
</evidence>
<evidence type="ECO:0000259" key="11">
    <source>
        <dbReference type="PROSITE" id="PS50157"/>
    </source>
</evidence>
<dbReference type="Gene3D" id="3.30.160.60">
    <property type="entry name" value="Classic Zinc Finger"/>
    <property type="match status" value="2"/>
</dbReference>
<sequence>MPEYHKCLQCGRSFARPENLSRHRKTHDAVLPHHCQICNKDFSRSDLLRKHMQVHRRKRLKTSNEDGLGSEFAGPSSLDLAMVAAAAPDPSGVGVIVPQSRSQGFQEINNASEFLVPTPVLMDNSHVDFFSWMNDTGPSPSDWFTPDFYEALHETEPSPNFAFSQEHDGVITSGDEHGDDGSGRVSRAPSPPNEASLDDSWPFVWNPASAPISQGQPVTITENDPLLVNHNPRFNMTGAVWERVVHFLDPLPQDAEGVVLDLPSLRIANLFIGLFFTNFSRQFPVLHEPTVDIQSLPPPLLAAMMVIGATYSNLRHTRRFSIVVLDRARCSFQALIENQNNLLREIPVIYASALICYTGLWCGNKRAFEFAEMMRSSVVTFVRRLPPHHQQGHHLHQAGNAKGRWSNWIQAEARKRLQWFVFMIDAQFPSLLNMKSIMSLSEIAGWECPCDEEFWAAPTSRIWNNLLGTASMPPAPTFAMTYAPFLWRSTMAPNDTHSISAPHPQRVNQWSSFLVLLALSIRALDWSQDWRLAMDVILETTDEDDIHKLFSNENNNTKGADWMVQLLHSRQRILDDLELWHDLYGTTRATTFLSSRDNSPATPKSYFHLDSSLLHGLVRMFLNVSLTDLQDAIGKNGQAGIDLAMRRLRVWASRKHSRPISPASTTEKVRNQTGKQTEPEPWALSAVMEAIKIIAFISCDSSRTNEAQAAGPYCTISLFLSHVVLWAFAVVASPEAKTAMRDMVERHASQEGLRIHDMGNWLESTLPNQYSAASGRIIFRNGAKGLTKIGIWGASLNLALLLRRRSDL</sequence>
<comment type="subcellular location">
    <subcellularLocation>
        <location evidence="1">Nucleus</location>
    </subcellularLocation>
</comment>
<keyword evidence="13" id="KW-1185">Reference proteome</keyword>
<evidence type="ECO:0000256" key="5">
    <source>
        <dbReference type="ARBA" id="ARBA00022833"/>
    </source>
</evidence>
<dbReference type="PROSITE" id="PS00028">
    <property type="entry name" value="ZINC_FINGER_C2H2_1"/>
    <property type="match status" value="2"/>
</dbReference>
<reference evidence="12" key="1">
    <citation type="submission" date="2022-07" db="EMBL/GenBank/DDBJ databases">
        <title>Draft genome sequence of Zalerion maritima ATCC 34329, a (micro)plastics degrading marine fungus.</title>
        <authorList>
            <person name="Paco A."/>
            <person name="Goncalves M.F.M."/>
            <person name="Rocha-Santos T.A.P."/>
            <person name="Alves A."/>
        </authorList>
    </citation>
    <scope>NUCLEOTIDE SEQUENCE</scope>
    <source>
        <strain evidence="12">ATCC 34329</strain>
    </source>
</reference>
<evidence type="ECO:0000256" key="9">
    <source>
        <dbReference type="PROSITE-ProRule" id="PRU00042"/>
    </source>
</evidence>
<dbReference type="FunFam" id="3.30.160.60:FF:000340">
    <property type="entry name" value="zinc finger protein 473 isoform X1"/>
    <property type="match status" value="1"/>
</dbReference>
<comment type="caution">
    <text evidence="12">The sequence shown here is derived from an EMBL/GenBank/DDBJ whole genome shotgun (WGS) entry which is preliminary data.</text>
</comment>
<evidence type="ECO:0000256" key="1">
    <source>
        <dbReference type="ARBA" id="ARBA00004123"/>
    </source>
</evidence>
<feature type="region of interest" description="Disordered" evidence="10">
    <location>
        <begin position="159"/>
        <end position="199"/>
    </location>
</feature>
<evidence type="ECO:0000256" key="3">
    <source>
        <dbReference type="ARBA" id="ARBA00022737"/>
    </source>
</evidence>
<proteinExistence type="inferred from homology"/>
<dbReference type="Pfam" id="PF00096">
    <property type="entry name" value="zf-C2H2"/>
    <property type="match status" value="2"/>
</dbReference>
<dbReference type="FunFam" id="3.30.160.60:FF:000145">
    <property type="entry name" value="Zinc finger protein 574"/>
    <property type="match status" value="1"/>
</dbReference>
<dbReference type="SUPFAM" id="SSF57667">
    <property type="entry name" value="beta-beta-alpha zinc fingers"/>
    <property type="match status" value="1"/>
</dbReference>
<feature type="compositionally biased region" description="Polar residues" evidence="10">
    <location>
        <begin position="662"/>
        <end position="676"/>
    </location>
</feature>
<evidence type="ECO:0000256" key="6">
    <source>
        <dbReference type="ARBA" id="ARBA00023242"/>
    </source>
</evidence>
<dbReference type="GO" id="GO:0006351">
    <property type="term" value="P:DNA-templated transcription"/>
    <property type="evidence" value="ECO:0007669"/>
    <property type="project" value="InterPro"/>
</dbReference>
<keyword evidence="3" id="KW-0677">Repeat</keyword>
<dbReference type="AlphaFoldDB" id="A0AAD5RH83"/>
<evidence type="ECO:0000256" key="10">
    <source>
        <dbReference type="SAM" id="MobiDB-lite"/>
    </source>
</evidence>
<dbReference type="EMBL" id="JAKWBI020000526">
    <property type="protein sequence ID" value="KAJ2894129.1"/>
    <property type="molecule type" value="Genomic_DNA"/>
</dbReference>
<dbReference type="GO" id="GO:0005634">
    <property type="term" value="C:nucleus"/>
    <property type="evidence" value="ECO:0007669"/>
    <property type="project" value="UniProtKB-SubCell"/>
</dbReference>
<keyword evidence="4 9" id="KW-0863">Zinc-finger</keyword>
<feature type="compositionally biased region" description="Basic and acidic residues" evidence="10">
    <location>
        <begin position="165"/>
        <end position="182"/>
    </location>
</feature>
<feature type="domain" description="C2H2-type" evidence="11">
    <location>
        <begin position="33"/>
        <end position="60"/>
    </location>
</feature>
<dbReference type="InterPro" id="IPR051059">
    <property type="entry name" value="VerF-like"/>
</dbReference>
<accession>A0AAD5RH83</accession>
<dbReference type="PROSITE" id="PS50157">
    <property type="entry name" value="ZINC_FINGER_C2H2_2"/>
    <property type="match status" value="2"/>
</dbReference>
<comment type="similarity">
    <text evidence="7">Belongs to the pacC/RIM101 family.</text>
</comment>
<dbReference type="GO" id="GO:0000785">
    <property type="term" value="C:chromatin"/>
    <property type="evidence" value="ECO:0007669"/>
    <property type="project" value="TreeGrafter"/>
</dbReference>
<dbReference type="Proteomes" id="UP001201980">
    <property type="component" value="Unassembled WGS sequence"/>
</dbReference>
<dbReference type="PANTHER" id="PTHR40626">
    <property type="entry name" value="MIP31509P"/>
    <property type="match status" value="1"/>
</dbReference>
<dbReference type="CDD" id="cd12148">
    <property type="entry name" value="fungal_TF_MHR"/>
    <property type="match status" value="1"/>
</dbReference>
<evidence type="ECO:0000313" key="12">
    <source>
        <dbReference type="EMBL" id="KAJ2894129.1"/>
    </source>
</evidence>
<gene>
    <name evidence="12" type="ORF">MKZ38_007917</name>
</gene>
<dbReference type="Pfam" id="PF04082">
    <property type="entry name" value="Fungal_trans"/>
    <property type="match status" value="1"/>
</dbReference>
<name>A0AAD5RH83_9PEZI</name>
<dbReference type="PANTHER" id="PTHR40626:SF11">
    <property type="entry name" value="ZINC FINGER PROTEIN YPR022C"/>
    <property type="match status" value="1"/>
</dbReference>
<dbReference type="GO" id="GO:0008270">
    <property type="term" value="F:zinc ion binding"/>
    <property type="evidence" value="ECO:0007669"/>
    <property type="project" value="UniProtKB-KW"/>
</dbReference>
<dbReference type="GO" id="GO:0000978">
    <property type="term" value="F:RNA polymerase II cis-regulatory region sequence-specific DNA binding"/>
    <property type="evidence" value="ECO:0007669"/>
    <property type="project" value="InterPro"/>
</dbReference>
<organism evidence="12 13">
    <name type="scientific">Zalerion maritima</name>
    <dbReference type="NCBI Taxonomy" id="339359"/>
    <lineage>
        <taxon>Eukaryota</taxon>
        <taxon>Fungi</taxon>
        <taxon>Dikarya</taxon>
        <taxon>Ascomycota</taxon>
        <taxon>Pezizomycotina</taxon>
        <taxon>Sordariomycetes</taxon>
        <taxon>Lulworthiomycetidae</taxon>
        <taxon>Lulworthiales</taxon>
        <taxon>Lulworthiaceae</taxon>
        <taxon>Zalerion</taxon>
    </lineage>
</organism>
<evidence type="ECO:0000256" key="4">
    <source>
        <dbReference type="ARBA" id="ARBA00022771"/>
    </source>
</evidence>